<sequence>MQKIDNSPVLKSKLPISIILESHPVIKVLKDQPLKFKEIRDLLSSANGKYILFLPTQDACESEQFTLSFFENHVFVKNPENESQLISLKGLRGLLTNDHLIIVGPTPSEEELISLWDLNEEKTIQKEEKNVSKSLWDTYKDDNLLLQLFSPTIDFPQIPIHLNIPTKFLLDKNNNEEVYIEVILIKRMISDEDQEKINFQYSDPLINNKSSSSEPASKAVKSLLNAYNHKTNDTKIIKPASPLSPNPVNLFNYIPNIFSAANQPAKKNLSHSNSKSDVTSNVPTTLLPKVAPTTTTAPRLSSNISSLDVKLNFIEDLKDDENYNKFYSKFKNDSNLSFLLPQINDFIQKINEENYLKSTNSNLDKIGLESIEYKESENLKNFFESIKIKIKSINSKNNVFNKNVNKPNLSSDISTMEIEETLLQDVIDGLESFVLYSVYQSTFTNILRNTEKQDLNFQHKISCLNVLDIDFEYLISTENKNETSSSHSRVSSPDLSEKEVVDHRILKDILKSGGLEILKVENFFTPKKKIDTIVNFHQEILKRSGNIFKGKPTNKKSELKTKEVESSDDPLNLTKTKKTIYVNTVEKNENTGGNSADFLLPLLIYIIIRTNPPRFISNLTYITKFLQPKLCDGYRSYCLTNLLAVTSYIESTDFSTFDFPLELMKGPTIHQYNNTYLNLQQSLISSPTSIEEAGGNVLKGLGVIGSNIFGYIPSFRKNSVSEDVNGVPPPIPKRRSSMNKSNEDLDKTKSSRNSKVNNQTIIKEKFIEKELISFENNINLKQKATFEEENLVKKEDFIHDTKK</sequence>
<dbReference type="PANTHER" id="PTHR23101">
    <property type="entry name" value="RAB GDP/GTP EXCHANGE FACTOR"/>
    <property type="match status" value="1"/>
</dbReference>
<gene>
    <name evidence="3" type="ORF">HK099_001000</name>
</gene>
<dbReference type="InterPro" id="IPR037191">
    <property type="entry name" value="VPS9_dom_sf"/>
</dbReference>
<name>A0AAD5TUG2_9FUNG</name>
<reference evidence="3" key="1">
    <citation type="submission" date="2020-05" db="EMBL/GenBank/DDBJ databases">
        <title>Phylogenomic resolution of chytrid fungi.</title>
        <authorList>
            <person name="Stajich J.E."/>
            <person name="Amses K."/>
            <person name="Simmons R."/>
            <person name="Seto K."/>
            <person name="Myers J."/>
            <person name="Bonds A."/>
            <person name="Quandt C.A."/>
            <person name="Barry K."/>
            <person name="Liu P."/>
            <person name="Grigoriev I."/>
            <person name="Longcore J.E."/>
            <person name="James T.Y."/>
        </authorList>
    </citation>
    <scope>NUCLEOTIDE SEQUENCE</scope>
    <source>
        <strain evidence="3">JEL0476</strain>
    </source>
</reference>
<feature type="domain" description="VPS9" evidence="2">
    <location>
        <begin position="451"/>
        <end position="658"/>
    </location>
</feature>
<dbReference type="PANTHER" id="PTHR23101:SF25">
    <property type="entry name" value="GTPASE-ACTIVATING PROTEIN AND VPS9 DOMAIN-CONTAINING PROTEIN 1"/>
    <property type="match status" value="1"/>
</dbReference>
<evidence type="ECO:0000313" key="3">
    <source>
        <dbReference type="EMBL" id="KAJ3204850.1"/>
    </source>
</evidence>
<dbReference type="AlphaFoldDB" id="A0AAD5TUG2"/>
<dbReference type="InterPro" id="IPR045046">
    <property type="entry name" value="Vps9-like"/>
</dbReference>
<keyword evidence="4" id="KW-1185">Reference proteome</keyword>
<dbReference type="Proteomes" id="UP001211065">
    <property type="component" value="Unassembled WGS sequence"/>
</dbReference>
<dbReference type="GO" id="GO:0005085">
    <property type="term" value="F:guanyl-nucleotide exchange factor activity"/>
    <property type="evidence" value="ECO:0007669"/>
    <property type="project" value="InterPro"/>
</dbReference>
<protein>
    <recommendedName>
        <fullName evidence="2">VPS9 domain-containing protein</fullName>
    </recommendedName>
</protein>
<dbReference type="Gene3D" id="1.20.1050.80">
    <property type="entry name" value="VPS9 domain"/>
    <property type="match status" value="1"/>
</dbReference>
<evidence type="ECO:0000259" key="2">
    <source>
        <dbReference type="PROSITE" id="PS51205"/>
    </source>
</evidence>
<dbReference type="GO" id="GO:0030139">
    <property type="term" value="C:endocytic vesicle"/>
    <property type="evidence" value="ECO:0007669"/>
    <property type="project" value="TreeGrafter"/>
</dbReference>
<dbReference type="SMART" id="SM00167">
    <property type="entry name" value="VPS9"/>
    <property type="match status" value="1"/>
</dbReference>
<dbReference type="Pfam" id="PF02204">
    <property type="entry name" value="VPS9"/>
    <property type="match status" value="1"/>
</dbReference>
<feature type="region of interest" description="Disordered" evidence="1">
    <location>
        <begin position="721"/>
        <end position="754"/>
    </location>
</feature>
<proteinExistence type="predicted"/>
<dbReference type="EMBL" id="JADGJW010001259">
    <property type="protein sequence ID" value="KAJ3204850.1"/>
    <property type="molecule type" value="Genomic_DNA"/>
</dbReference>
<dbReference type="GO" id="GO:0031267">
    <property type="term" value="F:small GTPase binding"/>
    <property type="evidence" value="ECO:0007669"/>
    <property type="project" value="TreeGrafter"/>
</dbReference>
<dbReference type="GO" id="GO:0016192">
    <property type="term" value="P:vesicle-mediated transport"/>
    <property type="evidence" value="ECO:0007669"/>
    <property type="project" value="InterPro"/>
</dbReference>
<dbReference type="PROSITE" id="PS51205">
    <property type="entry name" value="VPS9"/>
    <property type="match status" value="1"/>
</dbReference>
<accession>A0AAD5TUG2</accession>
<dbReference type="GO" id="GO:0005829">
    <property type="term" value="C:cytosol"/>
    <property type="evidence" value="ECO:0007669"/>
    <property type="project" value="TreeGrafter"/>
</dbReference>
<evidence type="ECO:0000256" key="1">
    <source>
        <dbReference type="SAM" id="MobiDB-lite"/>
    </source>
</evidence>
<dbReference type="InterPro" id="IPR003123">
    <property type="entry name" value="VPS9"/>
</dbReference>
<comment type="caution">
    <text evidence="3">The sequence shown here is derived from an EMBL/GenBank/DDBJ whole genome shotgun (WGS) entry which is preliminary data.</text>
</comment>
<evidence type="ECO:0000313" key="4">
    <source>
        <dbReference type="Proteomes" id="UP001211065"/>
    </source>
</evidence>
<dbReference type="SUPFAM" id="SSF109993">
    <property type="entry name" value="VPS9 domain"/>
    <property type="match status" value="1"/>
</dbReference>
<organism evidence="3 4">
    <name type="scientific">Clydaea vesicula</name>
    <dbReference type="NCBI Taxonomy" id="447962"/>
    <lineage>
        <taxon>Eukaryota</taxon>
        <taxon>Fungi</taxon>
        <taxon>Fungi incertae sedis</taxon>
        <taxon>Chytridiomycota</taxon>
        <taxon>Chytridiomycota incertae sedis</taxon>
        <taxon>Chytridiomycetes</taxon>
        <taxon>Lobulomycetales</taxon>
        <taxon>Lobulomycetaceae</taxon>
        <taxon>Clydaea</taxon>
    </lineage>
</organism>